<evidence type="ECO:0000256" key="1">
    <source>
        <dbReference type="ARBA" id="ARBA00001974"/>
    </source>
</evidence>
<dbReference type="GO" id="GO:0071949">
    <property type="term" value="F:FAD binding"/>
    <property type="evidence" value="ECO:0007669"/>
    <property type="project" value="InterPro"/>
</dbReference>
<dbReference type="EMBL" id="LXJZ01000186">
    <property type="protein sequence ID" value="OAJ56538.1"/>
    <property type="molecule type" value="Genomic_DNA"/>
</dbReference>
<protein>
    <recommendedName>
        <fullName evidence="4">FAD-binding domain-containing protein</fullName>
    </recommendedName>
</protein>
<comment type="cofactor">
    <cofactor evidence="1">
        <name>FAD</name>
        <dbReference type="ChEBI" id="CHEBI:57692"/>
    </cofactor>
</comment>
<accession>A0A1A9N867</accession>
<sequence length="546" mass="59940">MGAGPVGLSMSILLSRFGIRNLVVEKRGGVSTLPRARGIMSRTMEIWRHFGLAEEMDALSLPPDWCGKFVYLDTLAGEAIGDMPSGVMVPGACAQWTAMDFKCLAQDHIDAILWRHAKTYPNGDIRFRTEVHAYSQDDDGVTLTLRSGVDGHVTETLRTQWLIGADGSNSTIRKLAGIERVGRENLQAFVNCHFHADLSRWTKGREGALIYTLGKGAEGVFQALDGERRWMCQLWLDPQKDSMDGWTEERVLARVRAMIGAPEAEQIDFDLHSNYSYTLAAVVAERLRDRRVLLVGDAAHHVPPFGGIGLNSGLQTAHNLAWKLAAVMRGAADMPLLDTFDSERREVARRVIAYCMDNLHYVLDIRRAATREAQRAAVAASRPYGNWAGLDLGVHYEAPGAFIDDGTPLPATAHAVIDYVPSAKPGYRAPHFWVEQGERRFSVVELFEQDFVLLAGERGHSWIEAAAGLRGIGKAPIPAWRVGSNADLKPDRSFTGLYGVQDDGAVLVRPDGHVAFRSPVALADPRDTLKRALQAVLSGATQGEAQ</sequence>
<dbReference type="AlphaFoldDB" id="A0A1A9N867"/>
<feature type="domain" description="FAD-binding" evidence="4">
    <location>
        <begin position="2"/>
        <end position="352"/>
    </location>
</feature>
<evidence type="ECO:0000313" key="6">
    <source>
        <dbReference type="EMBL" id="OAJ61619.1"/>
    </source>
</evidence>
<dbReference type="InterPro" id="IPR050641">
    <property type="entry name" value="RIFMO-like"/>
</dbReference>
<evidence type="ECO:0000313" key="8">
    <source>
        <dbReference type="Proteomes" id="UP000078116"/>
    </source>
</evidence>
<dbReference type="Proteomes" id="UP000077961">
    <property type="component" value="Unassembled WGS sequence"/>
</dbReference>
<keyword evidence="3" id="KW-0274">FAD</keyword>
<dbReference type="Proteomes" id="UP000078116">
    <property type="component" value="Unassembled WGS sequence"/>
</dbReference>
<dbReference type="SUPFAM" id="SSF51905">
    <property type="entry name" value="FAD/NAD(P)-binding domain"/>
    <property type="match status" value="1"/>
</dbReference>
<dbReference type="EMBL" id="LXKA01000209">
    <property type="protein sequence ID" value="OAJ61619.1"/>
    <property type="molecule type" value="Genomic_DNA"/>
</dbReference>
<dbReference type="STRING" id="1462993.A6V36_33785"/>
<evidence type="ECO:0000313" key="7">
    <source>
        <dbReference type="Proteomes" id="UP000077961"/>
    </source>
</evidence>
<dbReference type="Pfam" id="PF01494">
    <property type="entry name" value="FAD_binding_3"/>
    <property type="match status" value="1"/>
</dbReference>
<gene>
    <name evidence="5" type="ORF">A6V36_33785</name>
    <name evidence="6" type="ORF">A6V37_25055</name>
</gene>
<evidence type="ECO:0000256" key="2">
    <source>
        <dbReference type="ARBA" id="ARBA00022630"/>
    </source>
</evidence>
<dbReference type="Pfam" id="PF21274">
    <property type="entry name" value="Rng_hyd_C"/>
    <property type="match status" value="1"/>
</dbReference>
<proteinExistence type="predicted"/>
<name>A0A1A9N867_9BURK</name>
<dbReference type="Gene3D" id="3.50.50.60">
    <property type="entry name" value="FAD/NAD(P)-binding domain"/>
    <property type="match status" value="1"/>
</dbReference>
<evidence type="ECO:0000313" key="5">
    <source>
        <dbReference type="EMBL" id="OAJ56538.1"/>
    </source>
</evidence>
<dbReference type="InterPro" id="IPR036188">
    <property type="entry name" value="FAD/NAD-bd_sf"/>
</dbReference>
<dbReference type="InterPro" id="IPR002938">
    <property type="entry name" value="FAD-bd"/>
</dbReference>
<dbReference type="PANTHER" id="PTHR43004">
    <property type="entry name" value="TRK SYSTEM POTASSIUM UPTAKE PROTEIN"/>
    <property type="match status" value="1"/>
</dbReference>
<keyword evidence="2" id="KW-0285">Flavoprotein</keyword>
<dbReference type="GO" id="GO:0016709">
    <property type="term" value="F:oxidoreductase activity, acting on paired donors, with incorporation or reduction of molecular oxygen, NAD(P)H as one donor, and incorporation of one atom of oxygen"/>
    <property type="evidence" value="ECO:0007669"/>
    <property type="project" value="UniProtKB-ARBA"/>
</dbReference>
<evidence type="ECO:0000259" key="4">
    <source>
        <dbReference type="Pfam" id="PF01494"/>
    </source>
</evidence>
<dbReference type="Gene3D" id="3.30.9.10">
    <property type="entry name" value="D-Amino Acid Oxidase, subunit A, domain 2"/>
    <property type="match status" value="1"/>
</dbReference>
<dbReference type="Gene3D" id="3.40.30.120">
    <property type="match status" value="1"/>
</dbReference>
<reference evidence="7 8" key="1">
    <citation type="submission" date="2016-04" db="EMBL/GenBank/DDBJ databases">
        <title>Reclassification of Paraburkholderia panaciterrae (Farh et al. 2015) Dobritsa &amp; Samadpour 2016 as a later homotypic synonym of Paraburkholderia ginsengiterrae (Farh et al. 2015) Dobritsa &amp; Samadpour 2016.</title>
        <authorList>
            <person name="Dobritsa A.P."/>
            <person name="Kutumbaka K."/>
            <person name="Samadpour M."/>
        </authorList>
    </citation>
    <scope>NUCLEOTIDE SEQUENCE [LARGE SCALE GENOMIC DNA]</scope>
    <source>
        <strain evidence="6 8">DCY85</strain>
        <strain evidence="5 7">DCY85-1</strain>
    </source>
</reference>
<organism evidence="6 8">
    <name type="scientific">Paraburkholderia ginsengiterrae</name>
    <dbReference type="NCBI Taxonomy" id="1462993"/>
    <lineage>
        <taxon>Bacteria</taxon>
        <taxon>Pseudomonadati</taxon>
        <taxon>Pseudomonadota</taxon>
        <taxon>Betaproteobacteria</taxon>
        <taxon>Burkholderiales</taxon>
        <taxon>Burkholderiaceae</taxon>
        <taxon>Paraburkholderia</taxon>
    </lineage>
</organism>
<comment type="caution">
    <text evidence="6">The sequence shown here is derived from an EMBL/GenBank/DDBJ whole genome shotgun (WGS) entry which is preliminary data.</text>
</comment>
<dbReference type="PANTHER" id="PTHR43004:SF19">
    <property type="entry name" value="BINDING MONOOXYGENASE, PUTATIVE (JCVI)-RELATED"/>
    <property type="match status" value="1"/>
</dbReference>
<keyword evidence="7" id="KW-1185">Reference proteome</keyword>
<dbReference type="PRINTS" id="PR00420">
    <property type="entry name" value="RNGMNOXGNASE"/>
</dbReference>
<evidence type="ECO:0000256" key="3">
    <source>
        <dbReference type="ARBA" id="ARBA00022827"/>
    </source>
</evidence>